<name>A0ABV5V6M0_9MICO</name>
<organism evidence="1 2">
    <name type="scientific">Ornithinimicrobium kibberense</name>
    <dbReference type="NCBI Taxonomy" id="282060"/>
    <lineage>
        <taxon>Bacteria</taxon>
        <taxon>Bacillati</taxon>
        <taxon>Actinomycetota</taxon>
        <taxon>Actinomycetes</taxon>
        <taxon>Micrococcales</taxon>
        <taxon>Ornithinimicrobiaceae</taxon>
        <taxon>Ornithinimicrobium</taxon>
    </lineage>
</organism>
<accession>A0ABV5V6M0</accession>
<proteinExistence type="predicted"/>
<dbReference type="RefSeq" id="WP_141339289.1">
    <property type="nucleotide sequence ID" value="NZ_JBHMAX010000036.1"/>
</dbReference>
<sequence>MGIRDEADAVRREREENLRAIRREGQRHALRYPVVAAAIQAELLDFVAALHGRCSTTNLRDYRRSLFKRDDWKPTKTKYPPGYSFQFWETRHTPKGPTFIDLDGNLWDGPALEGPKHMVGWRDELIAGGTVQMFGVSIRPGGDIPEHVDVATLDQTAVRNLVQFHYWDQDAGEVLGNFHGLLVQFAADCS</sequence>
<gene>
    <name evidence="1" type="ORF">ACFFN0_15625</name>
</gene>
<dbReference type="Proteomes" id="UP001589613">
    <property type="component" value="Unassembled WGS sequence"/>
</dbReference>
<reference evidence="1 2" key="1">
    <citation type="submission" date="2024-09" db="EMBL/GenBank/DDBJ databases">
        <authorList>
            <person name="Sun Q."/>
            <person name="Mori K."/>
        </authorList>
    </citation>
    <scope>NUCLEOTIDE SEQUENCE [LARGE SCALE GENOMIC DNA]</scope>
    <source>
        <strain evidence="1 2">JCM 12763</strain>
    </source>
</reference>
<protein>
    <submittedName>
        <fullName evidence="1">Uncharacterized protein</fullName>
    </submittedName>
</protein>
<dbReference type="EMBL" id="JBHMAX010000036">
    <property type="protein sequence ID" value="MFB9733478.1"/>
    <property type="molecule type" value="Genomic_DNA"/>
</dbReference>
<evidence type="ECO:0000313" key="2">
    <source>
        <dbReference type="Proteomes" id="UP001589613"/>
    </source>
</evidence>
<evidence type="ECO:0000313" key="1">
    <source>
        <dbReference type="EMBL" id="MFB9733478.1"/>
    </source>
</evidence>
<keyword evidence="2" id="KW-1185">Reference proteome</keyword>
<comment type="caution">
    <text evidence="1">The sequence shown here is derived from an EMBL/GenBank/DDBJ whole genome shotgun (WGS) entry which is preliminary data.</text>
</comment>